<dbReference type="SMART" id="SM00320">
    <property type="entry name" value="WD40"/>
    <property type="match status" value="11"/>
</dbReference>
<feature type="repeat" description="WD" evidence="3">
    <location>
        <begin position="632"/>
        <end position="669"/>
    </location>
</feature>
<dbReference type="PANTHER" id="PTHR19848">
    <property type="entry name" value="WD40 REPEAT PROTEIN"/>
    <property type="match status" value="1"/>
</dbReference>
<gene>
    <name evidence="6" type="ORF">DFR70_102322</name>
</gene>
<dbReference type="InterPro" id="IPR001680">
    <property type="entry name" value="WD40_rpt"/>
</dbReference>
<name>A0A318K5M2_9NOCA</name>
<dbReference type="PROSITE" id="PS50294">
    <property type="entry name" value="WD_REPEATS_REGION"/>
    <property type="match status" value="2"/>
</dbReference>
<evidence type="ECO:0000256" key="2">
    <source>
        <dbReference type="ARBA" id="ARBA00022737"/>
    </source>
</evidence>
<proteinExistence type="predicted"/>
<evidence type="ECO:0000313" key="6">
    <source>
        <dbReference type="EMBL" id="PXX68638.1"/>
    </source>
</evidence>
<dbReference type="PANTHER" id="PTHR19848:SF8">
    <property type="entry name" value="F-BOX AND WD REPEAT DOMAIN CONTAINING 7"/>
    <property type="match status" value="1"/>
</dbReference>
<keyword evidence="5" id="KW-1133">Transmembrane helix</keyword>
<dbReference type="PROSITE" id="PS50082">
    <property type="entry name" value="WD_REPEATS_2"/>
    <property type="match status" value="6"/>
</dbReference>
<feature type="repeat" description="WD" evidence="3">
    <location>
        <begin position="993"/>
        <end position="1028"/>
    </location>
</feature>
<accession>A0A318K5M2</accession>
<dbReference type="Proteomes" id="UP000247569">
    <property type="component" value="Unassembled WGS sequence"/>
</dbReference>
<reference evidence="6 7" key="1">
    <citation type="submission" date="2018-05" db="EMBL/GenBank/DDBJ databases">
        <title>Genomic Encyclopedia of Type Strains, Phase IV (KMG-IV): sequencing the most valuable type-strain genomes for metagenomic binning, comparative biology and taxonomic classification.</title>
        <authorList>
            <person name="Goeker M."/>
        </authorList>
    </citation>
    <scope>NUCLEOTIDE SEQUENCE [LARGE SCALE GENOMIC DNA]</scope>
    <source>
        <strain evidence="6 7">DSM 44704</strain>
    </source>
</reference>
<feature type="repeat" description="WD" evidence="3">
    <location>
        <begin position="912"/>
        <end position="943"/>
    </location>
</feature>
<evidence type="ECO:0000256" key="1">
    <source>
        <dbReference type="ARBA" id="ARBA00022574"/>
    </source>
</evidence>
<dbReference type="SUPFAM" id="SSF101908">
    <property type="entry name" value="Putative isomerase YbhE"/>
    <property type="match status" value="1"/>
</dbReference>
<sequence>MTENHSGEDFFADRRPPVQAERQQRRVELTGKEQQWLEICRNAVLAGPEATAQLLSADDNAALRDNPTHLSAARASKALAVALTTQDLSCADVAAAIQPLIEHADRAGLVSTDLQLIDPRLPLVTEAEPLSTIIRYLLVGDGGKRARGFERVRGFTLLLALEFAGRPLKTRHHAQTTVLVEVGGCGKTATLHLRHLADGPVGLHPDPATMLFLEADQELVDSFAQAWRCSRGVGKACVVWSVIQDHGVPATILRGPSMGAAMAVCLDDLLPRPRTGRWRWRELDPHSSVTAGLDGLALTRVGYYGEKLKAAQAAALRVIVAKSELDRVRDIAPAGFGESVRGAATVPEAIKCTRRNYNRHAFGMALLAFGLVVVVTVGGAALVNARLDAQAAEQEAQRTRTESHSRLIASAASDFRPTDPAVAQLMALAAYRLDPTVKARSALLDSTAVPTPGRFITGAAETVAVVDPVAGRWVCSIGGDGVLRLSSTSHYSTVLAQRTVSGRATALAVDRTGSTLAVALAGAVHVMDIVDGQQLRPRAEIAVDGVVRSVAFGGRGTHLVVGTDRQEIQRWDIGATPPRVLAPLRATSGDVIVTFNAAGDLLVTGDAQGELRLWDYTDPQTEPALRVSHPADSGTEAQVHALAVSPDGTTFAVGGRNDRVALWRISAGEPRWLRDLTGFRSYVNDVSFSADGRSLAAGSSDNTTRVWNLTTVSDSVAPPEPAVLPDPAIVSSVEFTPDGRTLVTAGTDGVLRFWPRPGPILPASTTVVFQTWWDRAGTRMLSGTGASDPTTHHWDFTDPAAPRQFPGLPTPDGLRNSGAAAFSLDGRLAAVGTTTGHVHLWDVGVPESPRRRGAPFAAVEKIVAAMTFDPSGSVLAVASQDHDIVTLWDVTGPDTPVRIGDIDSGPGLPTMLAYAPQGDLLAIATSDDRVLLWDVTDPRHPRPRPPLTDLGGRDVLSVAISRDGRLLAAGDADHSVHLVDITDRDRPRMLPTLRGPADDLLTVNFSPATDRVVAGGSNGGAWVWNIENIDAPALYAELRAYNGRVNDAGYGLGGRILVGAGPDKVLRIWATDPESVAAALCSSGTSQLTHEEWERYLATIPYQGLCP</sequence>
<keyword evidence="5" id="KW-0472">Membrane</keyword>
<dbReference type="Gene3D" id="2.130.10.10">
    <property type="entry name" value="YVTN repeat-like/Quinoprotein amine dehydrogenase"/>
    <property type="match status" value="3"/>
</dbReference>
<dbReference type="InterPro" id="IPR015943">
    <property type="entry name" value="WD40/YVTN_repeat-like_dom_sf"/>
</dbReference>
<feature type="repeat" description="WD" evidence="3">
    <location>
        <begin position="730"/>
        <end position="754"/>
    </location>
</feature>
<dbReference type="InterPro" id="IPR011047">
    <property type="entry name" value="Quinoprotein_ADH-like_sf"/>
</dbReference>
<evidence type="ECO:0000256" key="5">
    <source>
        <dbReference type="SAM" id="Phobius"/>
    </source>
</evidence>
<dbReference type="AlphaFoldDB" id="A0A318K5M2"/>
<evidence type="ECO:0000313" key="7">
    <source>
        <dbReference type="Proteomes" id="UP000247569"/>
    </source>
</evidence>
<feature type="region of interest" description="Disordered" evidence="4">
    <location>
        <begin position="1"/>
        <end position="23"/>
    </location>
</feature>
<dbReference type="PROSITE" id="PS00678">
    <property type="entry name" value="WD_REPEATS_1"/>
    <property type="match status" value="3"/>
</dbReference>
<feature type="repeat" description="WD" evidence="3">
    <location>
        <begin position="593"/>
        <end position="624"/>
    </location>
</feature>
<feature type="repeat" description="WD" evidence="3">
    <location>
        <begin position="676"/>
        <end position="717"/>
    </location>
</feature>
<dbReference type="RefSeq" id="WP_146251033.1">
    <property type="nucleotide sequence ID" value="NZ_QJKF01000002.1"/>
</dbReference>
<dbReference type="Pfam" id="PF00400">
    <property type="entry name" value="WD40"/>
    <property type="match status" value="4"/>
</dbReference>
<comment type="caution">
    <text evidence="6">The sequence shown here is derived from an EMBL/GenBank/DDBJ whole genome shotgun (WGS) entry which is preliminary data.</text>
</comment>
<keyword evidence="1 3" id="KW-0853">WD repeat</keyword>
<feature type="transmembrane region" description="Helical" evidence="5">
    <location>
        <begin position="361"/>
        <end position="383"/>
    </location>
</feature>
<evidence type="ECO:0000256" key="3">
    <source>
        <dbReference type="PROSITE-ProRule" id="PRU00221"/>
    </source>
</evidence>
<protein>
    <submittedName>
        <fullName evidence="6">WD40 repeat protein</fullName>
    </submittedName>
</protein>
<evidence type="ECO:0000256" key="4">
    <source>
        <dbReference type="SAM" id="MobiDB-lite"/>
    </source>
</evidence>
<dbReference type="OrthoDB" id="134501at2"/>
<organism evidence="6 7">
    <name type="scientific">Nocardia tenerifensis</name>
    <dbReference type="NCBI Taxonomy" id="228006"/>
    <lineage>
        <taxon>Bacteria</taxon>
        <taxon>Bacillati</taxon>
        <taxon>Actinomycetota</taxon>
        <taxon>Actinomycetes</taxon>
        <taxon>Mycobacteriales</taxon>
        <taxon>Nocardiaceae</taxon>
        <taxon>Nocardia</taxon>
    </lineage>
</organism>
<keyword evidence="7" id="KW-1185">Reference proteome</keyword>
<dbReference type="EMBL" id="QJKF01000002">
    <property type="protein sequence ID" value="PXX68638.1"/>
    <property type="molecule type" value="Genomic_DNA"/>
</dbReference>
<keyword evidence="5" id="KW-0812">Transmembrane</keyword>
<keyword evidence="2" id="KW-0677">Repeat</keyword>
<dbReference type="InterPro" id="IPR019775">
    <property type="entry name" value="WD40_repeat_CS"/>
</dbReference>
<dbReference type="SUPFAM" id="SSF50998">
    <property type="entry name" value="Quinoprotein alcohol dehydrogenase-like"/>
    <property type="match status" value="1"/>
</dbReference>